<sequence>MVDACLKQCTKVLSALMETGVLHSFRFEYDTSCAEPPAECSASLALALDELIRRCREYKDSLPTAPNVDTKIVQIQVDRKVINDRIDAFITRKRKEVDEWNVQEFCCTKASDVDSDAEQSCARVDSVFVPRSGGSSHVKVSRVVNQWGPMTKLMRPTTSHTQSPIKQEHQLTVPEGIEERLRNMESHLKLKSGCAVPHDVYARLKQLEDRILYLEGISPDYFSTTAHSAPPAQRSWSSDTSRQYEDWSLAQIESRIDLLKSRLREKAEAASEPSTSSMAL</sequence>
<proteinExistence type="predicted"/>
<dbReference type="AlphaFoldDB" id="A0A131YSV3"/>
<name>A0A131YSV3_RHIAP</name>
<accession>A0A131YSV3</accession>
<evidence type="ECO:0000313" key="1">
    <source>
        <dbReference type="EMBL" id="JAP82323.1"/>
    </source>
</evidence>
<organism evidence="1">
    <name type="scientific">Rhipicephalus appendiculatus</name>
    <name type="common">Brown ear tick</name>
    <dbReference type="NCBI Taxonomy" id="34631"/>
    <lineage>
        <taxon>Eukaryota</taxon>
        <taxon>Metazoa</taxon>
        <taxon>Ecdysozoa</taxon>
        <taxon>Arthropoda</taxon>
        <taxon>Chelicerata</taxon>
        <taxon>Arachnida</taxon>
        <taxon>Acari</taxon>
        <taxon>Parasitiformes</taxon>
        <taxon>Ixodida</taxon>
        <taxon>Ixodoidea</taxon>
        <taxon>Ixodidae</taxon>
        <taxon>Rhipicephalinae</taxon>
        <taxon>Rhipicephalus</taxon>
        <taxon>Rhipicephalus</taxon>
    </lineage>
</organism>
<reference evidence="1" key="1">
    <citation type="journal article" date="2016" name="Ticks Tick Borne Dis.">
        <title>De novo assembly and annotation of the salivary gland transcriptome of Rhipicephalus appendiculatus male and female ticks during blood feeding.</title>
        <authorList>
            <person name="de Castro M.H."/>
            <person name="de Klerk D."/>
            <person name="Pienaar R."/>
            <person name="Latif A.A."/>
            <person name="Rees D.J."/>
            <person name="Mans B.J."/>
        </authorList>
    </citation>
    <scope>NUCLEOTIDE SEQUENCE</scope>
    <source>
        <tissue evidence="1">Salivary glands</tissue>
    </source>
</reference>
<protein>
    <submittedName>
        <fullName evidence="1">Map3k12 binding inhibitory protein 1</fullName>
    </submittedName>
</protein>
<dbReference type="EMBL" id="GEDV01006234">
    <property type="protein sequence ID" value="JAP82323.1"/>
    <property type="molecule type" value="Transcribed_RNA"/>
</dbReference>